<sequence length="456" mass="49094">MSLFDRLAAAVPDADQQLAWIDAVCALGVRRPGTDENARTVEWLAAEFGRMGYDVELQPVRTLTSHPGPAMVTAWLTAEPSRRLEVHGLTMPFSTATDRARFRLRNRASDDRLDPDDAALEHVRLTALPTSLLENGILARHDPAGEFASHVHVLPFGSALGKEIDVVVASGAGAMVGVVDAPWSTSDYFVPYDGVVRPLPAVWIDRDSGAALDELVEEGDVTVEISSTVDHRETVDHNVIATAPSPTNDEWVVIGSHHDAPWASAVEDGSGIAQVLAQAAAWSEIPADERPISLAFLLTAAHMSEGAGTRAFIASWPHLDRVRFALHLEHIAVEAEPDGDGGIRPTDRPEVRWWFVSAPDPDEAAALTASTARAIDEHRLDRSMVLPPDVFGPMPPTDGGFFHPAGVPMVNLLAAPMYLFDPADTIDMVHRPSLVPTALAALQLTLDAVAGWPTDD</sequence>
<name>A0A4R7HXQ4_9ACTN</name>
<dbReference type="OrthoDB" id="3497381at2"/>
<comment type="caution">
    <text evidence="2">The sequence shown here is derived from an EMBL/GenBank/DDBJ whole genome shotgun (WGS) entry which is preliminary data.</text>
</comment>
<dbReference type="Gene3D" id="3.50.30.30">
    <property type="match status" value="1"/>
</dbReference>
<accession>A0A4R7HXQ4</accession>
<keyword evidence="3" id="KW-1185">Reference proteome</keyword>
<dbReference type="EMBL" id="SOAU01000001">
    <property type="protein sequence ID" value="TDT14996.1"/>
    <property type="molecule type" value="Genomic_DNA"/>
</dbReference>
<dbReference type="Pfam" id="PF04389">
    <property type="entry name" value="Peptidase_M28"/>
    <property type="match status" value="1"/>
</dbReference>
<organism evidence="2 3">
    <name type="scientific">Ilumatobacter fluminis</name>
    <dbReference type="NCBI Taxonomy" id="467091"/>
    <lineage>
        <taxon>Bacteria</taxon>
        <taxon>Bacillati</taxon>
        <taxon>Actinomycetota</taxon>
        <taxon>Acidimicrobiia</taxon>
        <taxon>Acidimicrobiales</taxon>
        <taxon>Ilumatobacteraceae</taxon>
        <taxon>Ilumatobacter</taxon>
    </lineage>
</organism>
<evidence type="ECO:0000313" key="2">
    <source>
        <dbReference type="EMBL" id="TDT14996.1"/>
    </source>
</evidence>
<evidence type="ECO:0000313" key="3">
    <source>
        <dbReference type="Proteomes" id="UP000294558"/>
    </source>
</evidence>
<dbReference type="Proteomes" id="UP000294558">
    <property type="component" value="Unassembled WGS sequence"/>
</dbReference>
<proteinExistence type="predicted"/>
<gene>
    <name evidence="2" type="ORF">BDK89_0555</name>
</gene>
<dbReference type="AlphaFoldDB" id="A0A4R7HXQ4"/>
<evidence type="ECO:0000259" key="1">
    <source>
        <dbReference type="Pfam" id="PF04389"/>
    </source>
</evidence>
<reference evidence="2 3" key="1">
    <citation type="submission" date="2019-03" db="EMBL/GenBank/DDBJ databases">
        <title>Sequencing the genomes of 1000 actinobacteria strains.</title>
        <authorList>
            <person name="Klenk H.-P."/>
        </authorList>
    </citation>
    <scope>NUCLEOTIDE SEQUENCE [LARGE SCALE GENOMIC DNA]</scope>
    <source>
        <strain evidence="2 3">DSM 18936</strain>
    </source>
</reference>
<protein>
    <submittedName>
        <fullName evidence="2">Peptidase M28-like protein</fullName>
    </submittedName>
</protein>
<feature type="domain" description="Peptidase M28" evidence="1">
    <location>
        <begin position="238"/>
        <end position="338"/>
    </location>
</feature>
<dbReference type="Gene3D" id="3.40.630.10">
    <property type="entry name" value="Zn peptidases"/>
    <property type="match status" value="1"/>
</dbReference>
<dbReference type="InterPro" id="IPR007484">
    <property type="entry name" value="Peptidase_M28"/>
</dbReference>
<dbReference type="SUPFAM" id="SSF53187">
    <property type="entry name" value="Zn-dependent exopeptidases"/>
    <property type="match status" value="1"/>
</dbReference>
<dbReference type="RefSeq" id="WP_133867492.1">
    <property type="nucleotide sequence ID" value="NZ_JAVJPS010000037.1"/>
</dbReference>